<reference evidence="2" key="1">
    <citation type="submission" date="2020-10" db="EMBL/GenBank/DDBJ databases">
        <authorList>
            <person name="Castelo-Branco R."/>
            <person name="Eusebio N."/>
            <person name="Adriana R."/>
            <person name="Vieira A."/>
            <person name="Brugerolle De Fraissinette N."/>
            <person name="Rezende De Castro R."/>
            <person name="Schneider M.P."/>
            <person name="Vasconcelos V."/>
            <person name="Leao P.N."/>
        </authorList>
    </citation>
    <scope>NUCLEOTIDE SEQUENCE</scope>
    <source>
        <strain evidence="2">LEGE 06105</strain>
    </source>
</reference>
<dbReference type="EMBL" id="JADEWL010000012">
    <property type="protein sequence ID" value="MBE9212282.1"/>
    <property type="molecule type" value="Genomic_DNA"/>
</dbReference>
<feature type="transmembrane region" description="Helical" evidence="1">
    <location>
        <begin position="42"/>
        <end position="64"/>
    </location>
</feature>
<name>A0A8J7F0C0_9CYAN</name>
<keyword evidence="1" id="KW-0472">Membrane</keyword>
<organism evidence="2 3">
    <name type="scientific">Plectonema cf. radiosum LEGE 06105</name>
    <dbReference type="NCBI Taxonomy" id="945769"/>
    <lineage>
        <taxon>Bacteria</taxon>
        <taxon>Bacillati</taxon>
        <taxon>Cyanobacteriota</taxon>
        <taxon>Cyanophyceae</taxon>
        <taxon>Oscillatoriophycideae</taxon>
        <taxon>Oscillatoriales</taxon>
        <taxon>Microcoleaceae</taxon>
        <taxon>Plectonema</taxon>
    </lineage>
</organism>
<evidence type="ECO:0000313" key="3">
    <source>
        <dbReference type="Proteomes" id="UP000620559"/>
    </source>
</evidence>
<proteinExistence type="predicted"/>
<dbReference type="AlphaFoldDB" id="A0A8J7F0C0"/>
<gene>
    <name evidence="2" type="ORF">IQ247_06090</name>
</gene>
<dbReference type="RefSeq" id="WP_193918065.1">
    <property type="nucleotide sequence ID" value="NZ_JADEWL010000012.1"/>
</dbReference>
<keyword evidence="3" id="KW-1185">Reference proteome</keyword>
<evidence type="ECO:0000256" key="1">
    <source>
        <dbReference type="SAM" id="Phobius"/>
    </source>
</evidence>
<dbReference type="Proteomes" id="UP000620559">
    <property type="component" value="Unassembled WGS sequence"/>
</dbReference>
<sequence length="67" mass="7622">MNQLKSTVNFPLTLKKGIWIFGTSCWLFGISDRILASLADGYLSAIDIIQLFTASFFFVSWLFLKPE</sequence>
<feature type="transmembrane region" description="Helical" evidence="1">
    <location>
        <begin position="12"/>
        <end position="30"/>
    </location>
</feature>
<keyword evidence="1" id="KW-1133">Transmembrane helix</keyword>
<comment type="caution">
    <text evidence="2">The sequence shown here is derived from an EMBL/GenBank/DDBJ whole genome shotgun (WGS) entry which is preliminary data.</text>
</comment>
<accession>A0A8J7F0C0</accession>
<evidence type="ECO:0000313" key="2">
    <source>
        <dbReference type="EMBL" id="MBE9212282.1"/>
    </source>
</evidence>
<keyword evidence="1" id="KW-0812">Transmembrane</keyword>
<protein>
    <submittedName>
        <fullName evidence="2">Uncharacterized protein</fullName>
    </submittedName>
</protein>